<name>H3ATW1_LATCH</name>
<dbReference type="HOGENOM" id="CLU_3162391_0_0_1"/>
<dbReference type="Ensembl" id="ENSLACT00000013178.1">
    <property type="protein sequence ID" value="ENSLACP00000013082.1"/>
    <property type="gene ID" value="ENSLACG00000011524.1"/>
</dbReference>
<proteinExistence type="predicted"/>
<keyword evidence="2" id="KW-1185">Reference proteome</keyword>
<evidence type="ECO:0000313" key="1">
    <source>
        <dbReference type="Ensembl" id="ENSLACP00000013082.1"/>
    </source>
</evidence>
<protein>
    <submittedName>
        <fullName evidence="1">Uncharacterized protein</fullName>
    </submittedName>
</protein>
<dbReference type="InParanoid" id="H3ATW1"/>
<reference evidence="2" key="1">
    <citation type="submission" date="2011-08" db="EMBL/GenBank/DDBJ databases">
        <title>The draft genome of Latimeria chalumnae.</title>
        <authorList>
            <person name="Di Palma F."/>
            <person name="Alfoldi J."/>
            <person name="Johnson J."/>
            <person name="Berlin A."/>
            <person name="Gnerre S."/>
            <person name="Jaffe D."/>
            <person name="MacCallum I."/>
            <person name="Young S."/>
            <person name="Walker B.J."/>
            <person name="Lander E."/>
            <person name="Lindblad-Toh K."/>
        </authorList>
    </citation>
    <scope>NUCLEOTIDE SEQUENCE [LARGE SCALE GENOMIC DNA]</scope>
    <source>
        <strain evidence="2">Wild caught</strain>
    </source>
</reference>
<reference evidence="1" key="2">
    <citation type="submission" date="2025-08" db="UniProtKB">
        <authorList>
            <consortium name="Ensembl"/>
        </authorList>
    </citation>
    <scope>IDENTIFICATION</scope>
</reference>
<dbReference type="AlphaFoldDB" id="H3ATW1"/>
<reference evidence="1" key="3">
    <citation type="submission" date="2025-09" db="UniProtKB">
        <authorList>
            <consortium name="Ensembl"/>
        </authorList>
    </citation>
    <scope>IDENTIFICATION</scope>
</reference>
<dbReference type="Proteomes" id="UP000008672">
    <property type="component" value="Unassembled WGS sequence"/>
</dbReference>
<evidence type="ECO:0000313" key="2">
    <source>
        <dbReference type="Proteomes" id="UP000008672"/>
    </source>
</evidence>
<accession>H3ATW1</accession>
<organism evidence="1 2">
    <name type="scientific">Latimeria chalumnae</name>
    <name type="common">Coelacanth</name>
    <dbReference type="NCBI Taxonomy" id="7897"/>
    <lineage>
        <taxon>Eukaryota</taxon>
        <taxon>Metazoa</taxon>
        <taxon>Chordata</taxon>
        <taxon>Craniata</taxon>
        <taxon>Vertebrata</taxon>
        <taxon>Euteleostomi</taxon>
        <taxon>Coelacanthiformes</taxon>
        <taxon>Coelacanthidae</taxon>
        <taxon>Latimeria</taxon>
    </lineage>
</organism>
<sequence>ARAFLPLPSALWEGGAVYPDWPRPLRPSPHRARPAHIMRVTCCVFSPP</sequence>
<dbReference type="EMBL" id="AFYH01051170">
    <property type="status" value="NOT_ANNOTATED_CDS"/>
    <property type="molecule type" value="Genomic_DNA"/>
</dbReference>